<feature type="domain" description="RING-CH-type" evidence="6">
    <location>
        <begin position="263"/>
        <end position="325"/>
    </location>
</feature>
<gene>
    <name evidence="7" type="ORF">QJS10_CPB18g02124</name>
</gene>
<comment type="caution">
    <text evidence="7">The sequence shown here is derived from an EMBL/GenBank/DDBJ whole genome shotgun (WGS) entry which is preliminary data.</text>
</comment>
<dbReference type="EMBL" id="JAUJYO010000018">
    <property type="protein sequence ID" value="KAK1290079.1"/>
    <property type="molecule type" value="Genomic_DNA"/>
</dbReference>
<feature type="region of interest" description="Disordered" evidence="4">
    <location>
        <begin position="76"/>
        <end position="107"/>
    </location>
</feature>
<dbReference type="SUPFAM" id="SSF57850">
    <property type="entry name" value="RING/U-box"/>
    <property type="match status" value="1"/>
</dbReference>
<evidence type="ECO:0000256" key="1">
    <source>
        <dbReference type="ARBA" id="ARBA00022723"/>
    </source>
</evidence>
<feature type="transmembrane region" description="Helical" evidence="5">
    <location>
        <begin position="414"/>
        <end position="433"/>
    </location>
</feature>
<reference evidence="7" key="1">
    <citation type="journal article" date="2023" name="Nat. Commun.">
        <title>Diploid and tetraploid genomes of Acorus and the evolution of monocots.</title>
        <authorList>
            <person name="Ma L."/>
            <person name="Liu K.W."/>
            <person name="Li Z."/>
            <person name="Hsiao Y.Y."/>
            <person name="Qi Y."/>
            <person name="Fu T."/>
            <person name="Tang G.D."/>
            <person name="Zhang D."/>
            <person name="Sun W.H."/>
            <person name="Liu D.K."/>
            <person name="Li Y."/>
            <person name="Chen G.Z."/>
            <person name="Liu X.D."/>
            <person name="Liao X.Y."/>
            <person name="Jiang Y.T."/>
            <person name="Yu X."/>
            <person name="Hao Y."/>
            <person name="Huang J."/>
            <person name="Zhao X.W."/>
            <person name="Ke S."/>
            <person name="Chen Y.Y."/>
            <person name="Wu W.L."/>
            <person name="Hsu J.L."/>
            <person name="Lin Y.F."/>
            <person name="Huang M.D."/>
            <person name="Li C.Y."/>
            <person name="Huang L."/>
            <person name="Wang Z.W."/>
            <person name="Zhao X."/>
            <person name="Zhong W.Y."/>
            <person name="Peng D.H."/>
            <person name="Ahmad S."/>
            <person name="Lan S."/>
            <person name="Zhang J.S."/>
            <person name="Tsai W.C."/>
            <person name="Van de Peer Y."/>
            <person name="Liu Z.J."/>
        </authorList>
    </citation>
    <scope>NUCLEOTIDE SEQUENCE</scope>
    <source>
        <strain evidence="7">CP</strain>
    </source>
</reference>
<proteinExistence type="predicted"/>
<keyword evidence="5" id="KW-0472">Membrane</keyword>
<dbReference type="PANTHER" id="PTHR46158">
    <property type="entry name" value="OS02G0165000 PROTEIN"/>
    <property type="match status" value="1"/>
</dbReference>
<protein>
    <recommendedName>
        <fullName evidence="6">RING-CH-type domain-containing protein</fullName>
    </recommendedName>
</protein>
<accession>A0AAV9CMZ5</accession>
<evidence type="ECO:0000256" key="4">
    <source>
        <dbReference type="SAM" id="MobiDB-lite"/>
    </source>
</evidence>
<dbReference type="SMART" id="SM00744">
    <property type="entry name" value="RINGv"/>
    <property type="match status" value="1"/>
</dbReference>
<dbReference type="InterPro" id="IPR011016">
    <property type="entry name" value="Znf_RING-CH"/>
</dbReference>
<evidence type="ECO:0000256" key="2">
    <source>
        <dbReference type="ARBA" id="ARBA00022771"/>
    </source>
</evidence>
<evidence type="ECO:0000256" key="5">
    <source>
        <dbReference type="SAM" id="Phobius"/>
    </source>
</evidence>
<keyword evidence="1" id="KW-0479">Metal-binding</keyword>
<keyword evidence="5" id="KW-1133">Transmembrane helix</keyword>
<feature type="region of interest" description="Disordered" evidence="4">
    <location>
        <begin position="484"/>
        <end position="519"/>
    </location>
</feature>
<evidence type="ECO:0000256" key="3">
    <source>
        <dbReference type="ARBA" id="ARBA00022833"/>
    </source>
</evidence>
<feature type="transmembrane region" description="Helical" evidence="5">
    <location>
        <begin position="439"/>
        <end position="462"/>
    </location>
</feature>
<dbReference type="InterPro" id="IPR013083">
    <property type="entry name" value="Znf_RING/FYVE/PHD"/>
</dbReference>
<sequence length="519" mass="57433">MAGIGAEKPMSEEHKDSACHIIIEASNQTENDDSIGITEEMHSVRLWRRSNLSVEIPSRTIQDSSSSVVRVLDMPHTPSPASIRPNMPPGTSPSSARIKMSPDPSPYKGKTSIKNILPWLSFKPQSTTSDIESDAIQVHQTLTVGPRERISVLRSSSFTRIFTPRDKRTSSLPVTPVANINEDSVHGTNIIDQTASTKKEARRLISRSLSVPVNVKTSGIRRMDSLGGVLRVIPSTPRIIEESCTTSNTAETADNEVNVEGEDILEEDAVCRICLIELAEGGDTLKMECSCKGELALAHQECLVKWFNIKGNKICDVCKQEVQNLPVTLLRIQNVQSIDAHIVDGSQQDAHQHRLWQDVPILVIISMISYFCFLEELLVADSGSAAIAVSLPFSCIIGILASMSASTLAKRRCIWIYASVQFIMVVLFAHLFYSLLHMQAILSIILSTFAGFGVVMSANSVIVEILRWRRWYAWLWNRRSSEDNQPRTQLSLDHSHQQADAANSNDEGSNNGYGMPQEV</sequence>
<organism evidence="7 8">
    <name type="scientific">Acorus calamus</name>
    <name type="common">Sweet flag</name>
    <dbReference type="NCBI Taxonomy" id="4465"/>
    <lineage>
        <taxon>Eukaryota</taxon>
        <taxon>Viridiplantae</taxon>
        <taxon>Streptophyta</taxon>
        <taxon>Embryophyta</taxon>
        <taxon>Tracheophyta</taxon>
        <taxon>Spermatophyta</taxon>
        <taxon>Magnoliopsida</taxon>
        <taxon>Liliopsida</taxon>
        <taxon>Acoraceae</taxon>
        <taxon>Acorus</taxon>
    </lineage>
</organism>
<evidence type="ECO:0000313" key="8">
    <source>
        <dbReference type="Proteomes" id="UP001180020"/>
    </source>
</evidence>
<feature type="transmembrane region" description="Helical" evidence="5">
    <location>
        <begin position="385"/>
        <end position="402"/>
    </location>
</feature>
<keyword evidence="2" id="KW-0863">Zinc-finger</keyword>
<keyword evidence="8" id="KW-1185">Reference proteome</keyword>
<dbReference type="PANTHER" id="PTHR46158:SF1">
    <property type="entry name" value="RING_U-BOX SUPERFAMILY PROTEIN"/>
    <property type="match status" value="1"/>
</dbReference>
<dbReference type="PROSITE" id="PS51292">
    <property type="entry name" value="ZF_RING_CH"/>
    <property type="match status" value="1"/>
</dbReference>
<name>A0AAV9CMZ5_ACOCL</name>
<keyword evidence="5" id="KW-0812">Transmembrane</keyword>
<evidence type="ECO:0000259" key="6">
    <source>
        <dbReference type="PROSITE" id="PS51292"/>
    </source>
</evidence>
<dbReference type="Pfam" id="PF12906">
    <property type="entry name" value="RINGv"/>
    <property type="match status" value="1"/>
</dbReference>
<reference evidence="7" key="2">
    <citation type="submission" date="2023-06" db="EMBL/GenBank/DDBJ databases">
        <authorList>
            <person name="Ma L."/>
            <person name="Liu K.-W."/>
            <person name="Li Z."/>
            <person name="Hsiao Y.-Y."/>
            <person name="Qi Y."/>
            <person name="Fu T."/>
            <person name="Tang G."/>
            <person name="Zhang D."/>
            <person name="Sun W.-H."/>
            <person name="Liu D.-K."/>
            <person name="Li Y."/>
            <person name="Chen G.-Z."/>
            <person name="Liu X.-D."/>
            <person name="Liao X.-Y."/>
            <person name="Jiang Y.-T."/>
            <person name="Yu X."/>
            <person name="Hao Y."/>
            <person name="Huang J."/>
            <person name="Zhao X.-W."/>
            <person name="Ke S."/>
            <person name="Chen Y.-Y."/>
            <person name="Wu W.-L."/>
            <person name="Hsu J.-L."/>
            <person name="Lin Y.-F."/>
            <person name="Huang M.-D."/>
            <person name="Li C.-Y."/>
            <person name="Huang L."/>
            <person name="Wang Z.-W."/>
            <person name="Zhao X."/>
            <person name="Zhong W.-Y."/>
            <person name="Peng D.-H."/>
            <person name="Ahmad S."/>
            <person name="Lan S."/>
            <person name="Zhang J.-S."/>
            <person name="Tsai W.-C."/>
            <person name="Van De Peer Y."/>
            <person name="Liu Z.-J."/>
        </authorList>
    </citation>
    <scope>NUCLEOTIDE SEQUENCE</scope>
    <source>
        <strain evidence="7">CP</strain>
        <tissue evidence="7">Leaves</tissue>
    </source>
</reference>
<dbReference type="Proteomes" id="UP001180020">
    <property type="component" value="Unassembled WGS sequence"/>
</dbReference>
<evidence type="ECO:0000313" key="7">
    <source>
        <dbReference type="EMBL" id="KAK1290079.1"/>
    </source>
</evidence>
<dbReference type="Gene3D" id="3.30.40.10">
    <property type="entry name" value="Zinc/RING finger domain, C3HC4 (zinc finger)"/>
    <property type="match status" value="1"/>
</dbReference>
<dbReference type="GO" id="GO:0008270">
    <property type="term" value="F:zinc ion binding"/>
    <property type="evidence" value="ECO:0007669"/>
    <property type="project" value="UniProtKB-KW"/>
</dbReference>
<feature type="compositionally biased region" description="Polar residues" evidence="4">
    <location>
        <begin position="486"/>
        <end position="512"/>
    </location>
</feature>
<keyword evidence="3" id="KW-0862">Zinc</keyword>
<dbReference type="AlphaFoldDB" id="A0AAV9CMZ5"/>
<dbReference type="CDD" id="cd16495">
    <property type="entry name" value="RING_CH-C4HC3_MARCH"/>
    <property type="match status" value="1"/>
</dbReference>